<evidence type="ECO:0000256" key="7">
    <source>
        <dbReference type="SAM" id="MobiDB-lite"/>
    </source>
</evidence>
<dbReference type="InterPro" id="IPR043133">
    <property type="entry name" value="GTP-CH-I_C/QueF"/>
</dbReference>
<organism evidence="9">
    <name type="scientific">Ostreococcus mediterraneus</name>
    <dbReference type="NCBI Taxonomy" id="1486918"/>
    <lineage>
        <taxon>Eukaryota</taxon>
        <taxon>Viridiplantae</taxon>
        <taxon>Chlorophyta</taxon>
        <taxon>Mamiellophyceae</taxon>
        <taxon>Mamiellales</taxon>
        <taxon>Bathycoccaceae</taxon>
        <taxon>Ostreococcus</taxon>
    </lineage>
</organism>
<dbReference type="GO" id="GO:0003934">
    <property type="term" value="F:GTP cyclohydrolase I activity"/>
    <property type="evidence" value="ECO:0007669"/>
    <property type="project" value="UniProtKB-EC"/>
</dbReference>
<evidence type="ECO:0000256" key="1">
    <source>
        <dbReference type="ARBA" id="ARBA00005080"/>
    </source>
</evidence>
<dbReference type="Gene3D" id="3.30.1130.10">
    <property type="match status" value="2"/>
</dbReference>
<dbReference type="EMBL" id="HBEW01000703">
    <property type="protein sequence ID" value="CAD8576251.1"/>
    <property type="molecule type" value="Transcribed_RNA"/>
</dbReference>
<dbReference type="InterPro" id="IPR001474">
    <property type="entry name" value="GTP_CycHdrlase_I"/>
</dbReference>
<dbReference type="EC" id="3.5.4.16" evidence="3"/>
<evidence type="ECO:0000313" key="9">
    <source>
        <dbReference type="EMBL" id="CAD8576251.1"/>
    </source>
</evidence>
<evidence type="ECO:0000256" key="3">
    <source>
        <dbReference type="ARBA" id="ARBA00012715"/>
    </source>
</evidence>
<feature type="domain" description="GTP cyclohydrolase I" evidence="8">
    <location>
        <begin position="56"/>
        <end position="212"/>
    </location>
</feature>
<keyword evidence="5" id="KW-0378">Hydrolase</keyword>
<evidence type="ECO:0000256" key="2">
    <source>
        <dbReference type="ARBA" id="ARBA00008085"/>
    </source>
</evidence>
<dbReference type="SUPFAM" id="SSF55620">
    <property type="entry name" value="Tetrahydrobiopterin biosynthesis enzymes-like"/>
    <property type="match status" value="2"/>
</dbReference>
<evidence type="ECO:0000256" key="6">
    <source>
        <dbReference type="ARBA" id="ARBA00030854"/>
    </source>
</evidence>
<evidence type="ECO:0000259" key="8">
    <source>
        <dbReference type="Pfam" id="PF01227"/>
    </source>
</evidence>
<dbReference type="Pfam" id="PF01227">
    <property type="entry name" value="GTP_cyclohydroI"/>
    <property type="match status" value="2"/>
</dbReference>
<dbReference type="GO" id="GO:0006729">
    <property type="term" value="P:tetrahydrobiopterin biosynthetic process"/>
    <property type="evidence" value="ECO:0007669"/>
    <property type="project" value="TreeGrafter"/>
</dbReference>
<sequence>MTTTMSCDDTAQVVVRLDDDAPWMSKASTSEGDESVEMGENTDSDANELGRRARVEECVRDILHGLGEDVAREGLLDTPKRVAKALTFAMRGYGASATAALGTALFHEENLASANASVSESADALANGTHDIVLVRDIPVFSTCAKTFMPFYGVIHVGYVPKDGVIVGLSKLARVAEVYARRLQTPSALTMDVAQALHDVASPLGVGVAFTGMQLGPFAPRRLEGRASTGCFATTNSVWWHEFQAMVALGGEPSDLSRGVWGDMCGVCDDGANADAAFVVNTASASDGAEAAVDATATQAANDTNEAVYNGVLRLLCTLDLNTRVHEATGGKMTAEDTARRFSSLLAAMRSGNLVPFSRIEKSARGDARDASLMKSDFVDGEVRVMSDLHMSTVCEHHLLPFHGTVSVAYCSTTAVTLSRDTLQALVSRHSRRLQVQERLTRDVAEEVYALTGGVGVMVAARAAHLCMVSRGVEKPGSSTCTVTKLGRFACEPKLRSEVWERLI</sequence>
<dbReference type="Gene3D" id="1.10.286.10">
    <property type="match status" value="1"/>
</dbReference>
<dbReference type="PROSITE" id="PS00860">
    <property type="entry name" value="GTP_CYCLOHYDROL_1_2"/>
    <property type="match status" value="1"/>
</dbReference>
<dbReference type="InterPro" id="IPR018234">
    <property type="entry name" value="GTP_CycHdrlase_I_CS"/>
</dbReference>
<dbReference type="AlphaFoldDB" id="A0A7S0PK05"/>
<dbReference type="GO" id="GO:0008270">
    <property type="term" value="F:zinc ion binding"/>
    <property type="evidence" value="ECO:0007669"/>
    <property type="project" value="TreeGrafter"/>
</dbReference>
<evidence type="ECO:0000256" key="4">
    <source>
        <dbReference type="ARBA" id="ARBA00017272"/>
    </source>
</evidence>
<evidence type="ECO:0000256" key="5">
    <source>
        <dbReference type="ARBA" id="ARBA00022801"/>
    </source>
</evidence>
<dbReference type="UniPathway" id="UPA00848">
    <property type="reaction ID" value="UER00151"/>
</dbReference>
<dbReference type="InterPro" id="IPR043134">
    <property type="entry name" value="GTP-CH-I_N"/>
</dbReference>
<name>A0A7S0PK05_9CHLO</name>
<accession>A0A7S0PK05</accession>
<gene>
    <name evidence="9" type="ORF">OMED0929_LOCUS582</name>
</gene>
<dbReference type="GO" id="GO:0005737">
    <property type="term" value="C:cytoplasm"/>
    <property type="evidence" value="ECO:0007669"/>
    <property type="project" value="TreeGrafter"/>
</dbReference>
<feature type="domain" description="GTP cyclohydrolase I" evidence="8">
    <location>
        <begin position="375"/>
        <end position="501"/>
    </location>
</feature>
<dbReference type="GO" id="GO:0005525">
    <property type="term" value="F:GTP binding"/>
    <property type="evidence" value="ECO:0007669"/>
    <property type="project" value="TreeGrafter"/>
</dbReference>
<reference evidence="9" key="1">
    <citation type="submission" date="2021-01" db="EMBL/GenBank/DDBJ databases">
        <authorList>
            <person name="Corre E."/>
            <person name="Pelletier E."/>
            <person name="Niang G."/>
            <person name="Scheremetjew M."/>
            <person name="Finn R."/>
            <person name="Kale V."/>
            <person name="Holt S."/>
            <person name="Cochrane G."/>
            <person name="Meng A."/>
            <person name="Brown T."/>
            <person name="Cohen L."/>
        </authorList>
    </citation>
    <scope>NUCLEOTIDE SEQUENCE</scope>
    <source>
        <strain evidence="9">Clade-D-RCC2572</strain>
    </source>
</reference>
<feature type="region of interest" description="Disordered" evidence="7">
    <location>
        <begin position="22"/>
        <end position="45"/>
    </location>
</feature>
<protein>
    <recommendedName>
        <fullName evidence="4">GTP cyclohydrolase 1</fullName>
        <ecNumber evidence="3">3.5.4.16</ecNumber>
    </recommendedName>
    <alternativeName>
        <fullName evidence="6">GTP cyclohydrolase I</fullName>
    </alternativeName>
</protein>
<feature type="compositionally biased region" description="Acidic residues" evidence="7">
    <location>
        <begin position="31"/>
        <end position="45"/>
    </location>
</feature>
<dbReference type="GO" id="GO:0046654">
    <property type="term" value="P:tetrahydrofolate biosynthetic process"/>
    <property type="evidence" value="ECO:0007669"/>
    <property type="project" value="InterPro"/>
</dbReference>
<comment type="pathway">
    <text evidence="1">Cofactor biosynthesis; 7,8-dihydroneopterin triphosphate biosynthesis; 7,8-dihydroneopterin triphosphate from GTP: step 1/1.</text>
</comment>
<dbReference type="PANTHER" id="PTHR11109">
    <property type="entry name" value="GTP CYCLOHYDROLASE I"/>
    <property type="match status" value="1"/>
</dbReference>
<proteinExistence type="inferred from homology"/>
<comment type="similarity">
    <text evidence="2">Belongs to the GTP cyclohydrolase I family.</text>
</comment>
<dbReference type="InterPro" id="IPR020602">
    <property type="entry name" value="GTP_CycHdrlase_I_dom"/>
</dbReference>
<dbReference type="PANTHER" id="PTHR11109:SF7">
    <property type="entry name" value="GTP CYCLOHYDROLASE 1"/>
    <property type="match status" value="1"/>
</dbReference>